<dbReference type="AlphaFoldDB" id="A0A5E7G0I8"/>
<dbReference type="RefSeq" id="WP_150807488.1">
    <property type="nucleotide sequence ID" value="NZ_CABVHY010000056.1"/>
</dbReference>
<sequence length="79" mass="9085">MTPITSKKAQNPQRPASIDLSNQLFIEADQLSEAAYALLSNQPISAQTLHEFSELKRRADEKYLEARQEWLKAKDKINR</sequence>
<dbReference type="EMBL" id="CABVHY010000056">
    <property type="protein sequence ID" value="VVO44272.1"/>
    <property type="molecule type" value="Genomic_DNA"/>
</dbReference>
<gene>
    <name evidence="1" type="ORF">PS723_06333</name>
</gene>
<evidence type="ECO:0000313" key="1">
    <source>
        <dbReference type="EMBL" id="VVO44272.1"/>
    </source>
</evidence>
<accession>A0A5E7G0I8</accession>
<protein>
    <submittedName>
        <fullName evidence="1">Uncharacterized protein</fullName>
    </submittedName>
</protein>
<dbReference type="Proteomes" id="UP000379480">
    <property type="component" value="Unassembled WGS sequence"/>
</dbReference>
<proteinExistence type="predicted"/>
<evidence type="ECO:0000313" key="2">
    <source>
        <dbReference type="Proteomes" id="UP000379480"/>
    </source>
</evidence>
<reference evidence="1 2" key="1">
    <citation type="submission" date="2019-09" db="EMBL/GenBank/DDBJ databases">
        <authorList>
            <person name="Chandra G."/>
            <person name="Truman W A."/>
        </authorList>
    </citation>
    <scope>NUCLEOTIDE SEQUENCE [LARGE SCALE GENOMIC DNA]</scope>
    <source>
        <strain evidence="1">PS723</strain>
    </source>
</reference>
<name>A0A5E7G0I8_PSEFL</name>
<dbReference type="OrthoDB" id="7029451at2"/>
<organism evidence="1 2">
    <name type="scientific">Pseudomonas fluorescens</name>
    <dbReference type="NCBI Taxonomy" id="294"/>
    <lineage>
        <taxon>Bacteria</taxon>
        <taxon>Pseudomonadati</taxon>
        <taxon>Pseudomonadota</taxon>
        <taxon>Gammaproteobacteria</taxon>
        <taxon>Pseudomonadales</taxon>
        <taxon>Pseudomonadaceae</taxon>
        <taxon>Pseudomonas</taxon>
    </lineage>
</organism>